<dbReference type="InterPro" id="IPR018644">
    <property type="entry name" value="DUF2071"/>
</dbReference>
<keyword evidence="2" id="KW-1185">Reference proteome</keyword>
<protein>
    <submittedName>
        <fullName evidence="1">YqjF family protein</fullName>
    </submittedName>
</protein>
<dbReference type="RefSeq" id="WP_340289965.1">
    <property type="nucleotide sequence ID" value="NZ_JBBEOI010000013.1"/>
</dbReference>
<evidence type="ECO:0000313" key="2">
    <source>
        <dbReference type="Proteomes" id="UP001595685"/>
    </source>
</evidence>
<evidence type="ECO:0000313" key="1">
    <source>
        <dbReference type="EMBL" id="MFC3687833.1"/>
    </source>
</evidence>
<dbReference type="Proteomes" id="UP001595685">
    <property type="component" value="Unassembled WGS sequence"/>
</dbReference>
<proteinExistence type="predicted"/>
<dbReference type="EMBL" id="JBHRWW010000003">
    <property type="protein sequence ID" value="MFC3687833.1"/>
    <property type="molecule type" value="Genomic_DNA"/>
</dbReference>
<dbReference type="PANTHER" id="PTHR39186">
    <property type="entry name" value="DUF2071 FAMILY PROTEIN"/>
    <property type="match status" value="1"/>
</dbReference>
<dbReference type="InterPro" id="IPR023375">
    <property type="entry name" value="ADC_dom_sf"/>
</dbReference>
<organism evidence="1 2">
    <name type="scientific">Aquipuribacter hungaricus</name>
    <dbReference type="NCBI Taxonomy" id="545624"/>
    <lineage>
        <taxon>Bacteria</taxon>
        <taxon>Bacillati</taxon>
        <taxon>Actinomycetota</taxon>
        <taxon>Actinomycetes</taxon>
        <taxon>Micrococcales</taxon>
        <taxon>Intrasporangiaceae</taxon>
        <taxon>Aquipuribacter</taxon>
    </lineage>
</organism>
<dbReference type="Pfam" id="PF09844">
    <property type="entry name" value="DUF2071"/>
    <property type="match status" value="1"/>
</dbReference>
<gene>
    <name evidence="1" type="ORF">ACFOLH_05695</name>
</gene>
<accession>A0ABV7WF23</accession>
<comment type="caution">
    <text evidence="1">The sequence shown here is derived from an EMBL/GenBank/DDBJ whole genome shotgun (WGS) entry which is preliminary data.</text>
</comment>
<reference evidence="2" key="1">
    <citation type="journal article" date="2019" name="Int. J. Syst. Evol. Microbiol.">
        <title>The Global Catalogue of Microorganisms (GCM) 10K type strain sequencing project: providing services to taxonomists for standard genome sequencing and annotation.</title>
        <authorList>
            <consortium name="The Broad Institute Genomics Platform"/>
            <consortium name="The Broad Institute Genome Sequencing Center for Infectious Disease"/>
            <person name="Wu L."/>
            <person name="Ma J."/>
        </authorList>
    </citation>
    <scope>NUCLEOTIDE SEQUENCE [LARGE SCALE GENOMIC DNA]</scope>
    <source>
        <strain evidence="2">NCAIM B.02333</strain>
    </source>
</reference>
<sequence length="257" mass="27473">MVDLRPVSPAAPPLAGAPIMGQRWADLVFLHWRVPVADVEPLVPRGCAVDTYDGSAWVGLIPFRLLDAGPGRLPGVPWLGSFVEWNVRTYTVDAEGRRDVAFCSLDAQRLGVVLGARAVFALPYAWARMTGSREGDVLRYASRRLWPGPRGASSTATVRLGAPLPPDDPDAGLAEFLTARYGLHTRIAGRLVHVPNTHEPWPLHRAELLGLDDGLLAAAGLHGVADRAPDSVLCSPGVRTRFGAPVPATALPPGTRT</sequence>
<dbReference type="PANTHER" id="PTHR39186:SF1">
    <property type="entry name" value="DUF2071 DOMAIN-CONTAINING PROTEIN"/>
    <property type="match status" value="1"/>
</dbReference>
<name>A0ABV7WF23_9MICO</name>
<dbReference type="SUPFAM" id="SSF160104">
    <property type="entry name" value="Acetoacetate decarboxylase-like"/>
    <property type="match status" value="1"/>
</dbReference>